<feature type="transmembrane region" description="Helical" evidence="1">
    <location>
        <begin position="36"/>
        <end position="55"/>
    </location>
</feature>
<dbReference type="STRING" id="1618207.UM93_05570"/>
<accession>A0A0D4BYF4</accession>
<keyword evidence="3" id="KW-1185">Reference proteome</keyword>
<keyword evidence="1" id="KW-0472">Membrane</keyword>
<reference evidence="2 3" key="1">
    <citation type="journal article" date="2015" name="Genome Announc.">
        <title>Complete Genome Sequencing of Protease-Producing Novel Arthrobacter sp. Strain IHBB 11108 Using PacBio Single-Molecule Real-Time Sequencing Technology.</title>
        <authorList>
            <person name="Kiran S."/>
            <person name="Swarnkar M.K."/>
            <person name="Pal M."/>
            <person name="Thakur R."/>
            <person name="Tewari R."/>
            <person name="Singh A.K."/>
            <person name="Gulati A."/>
        </authorList>
    </citation>
    <scope>NUCLEOTIDE SEQUENCE [LARGE SCALE GENOMIC DNA]</scope>
    <source>
        <strain evidence="2 3">IHBB 11108</strain>
    </source>
</reference>
<dbReference type="Proteomes" id="UP000061839">
    <property type="component" value="Chromosome"/>
</dbReference>
<evidence type="ECO:0000313" key="2">
    <source>
        <dbReference type="EMBL" id="AJT41121.1"/>
    </source>
</evidence>
<protein>
    <submittedName>
        <fullName evidence="2">Uncharacterized protein</fullName>
    </submittedName>
</protein>
<dbReference type="AlphaFoldDB" id="A0A0D4BYF4"/>
<evidence type="ECO:0000256" key="1">
    <source>
        <dbReference type="SAM" id="Phobius"/>
    </source>
</evidence>
<dbReference type="OrthoDB" id="4966168at2"/>
<dbReference type="PATRIC" id="fig|1618207.4.peg.1132"/>
<keyword evidence="1" id="KW-0812">Transmembrane</keyword>
<dbReference type="EMBL" id="CP011005">
    <property type="protein sequence ID" value="AJT41121.1"/>
    <property type="molecule type" value="Genomic_DNA"/>
</dbReference>
<sequence>METNDPGKGVSPEEARELLNLAKGEESATKNPQLSWWFFIVQAVALAMIFIAQVFPAPFSSGVAILGILVALILGIRNVFYRRGYGVVGLDGDAAFPYLLIMLVLAGIPAVLAIGFEEWWLWLVAGVLAGLVTLEMGRRYRKATGNA</sequence>
<dbReference type="KEGG" id="ari:UM93_05570"/>
<organism evidence="2 3">
    <name type="scientific">Psychromicrobium lacuslunae</name>
    <dbReference type="NCBI Taxonomy" id="1618207"/>
    <lineage>
        <taxon>Bacteria</taxon>
        <taxon>Bacillati</taxon>
        <taxon>Actinomycetota</taxon>
        <taxon>Actinomycetes</taxon>
        <taxon>Micrococcales</taxon>
        <taxon>Micrococcaceae</taxon>
        <taxon>Psychromicrobium</taxon>
    </lineage>
</organism>
<feature type="transmembrane region" description="Helical" evidence="1">
    <location>
        <begin position="61"/>
        <end position="80"/>
    </location>
</feature>
<evidence type="ECO:0000313" key="3">
    <source>
        <dbReference type="Proteomes" id="UP000061839"/>
    </source>
</evidence>
<name>A0A0D4BYF4_9MICC</name>
<feature type="transmembrane region" description="Helical" evidence="1">
    <location>
        <begin position="92"/>
        <end position="113"/>
    </location>
</feature>
<dbReference type="RefSeq" id="WP_045074240.1">
    <property type="nucleotide sequence ID" value="NZ_CP011005.1"/>
</dbReference>
<gene>
    <name evidence="2" type="ORF">UM93_05570</name>
</gene>
<feature type="transmembrane region" description="Helical" evidence="1">
    <location>
        <begin position="119"/>
        <end position="137"/>
    </location>
</feature>
<keyword evidence="1" id="KW-1133">Transmembrane helix</keyword>
<dbReference type="HOGENOM" id="CLU_1764221_0_0_11"/>
<proteinExistence type="predicted"/>